<evidence type="ECO:0000313" key="5">
    <source>
        <dbReference type="EMBL" id="KAH0506869.1"/>
    </source>
</evidence>
<feature type="compositionally biased region" description="Basic and acidic residues" evidence="2">
    <location>
        <begin position="160"/>
        <end position="170"/>
    </location>
</feature>
<feature type="domain" description="Paraneoplastic antigen Ma-like N-terminal" evidence="4">
    <location>
        <begin position="9"/>
        <end position="100"/>
    </location>
</feature>
<feature type="compositionally biased region" description="Low complexity" evidence="2">
    <location>
        <begin position="367"/>
        <end position="378"/>
    </location>
</feature>
<dbReference type="InterPro" id="IPR048271">
    <property type="entry name" value="PNMA_N"/>
</dbReference>
<accession>A0A8J6GA48</accession>
<comment type="caution">
    <text evidence="5">The sequence shown here is derived from an EMBL/GenBank/DDBJ whole genome shotgun (WGS) entry which is preliminary data.</text>
</comment>
<proteinExistence type="inferred from homology"/>
<sequence length="778" mass="79948">MFPSKFTAMGLAILQDWCRWLGANAQRSLLILGIPNDCEEEEFQEAVQAALTPLGRYRVLGKVFRKEIGAKVALVEFVDNLNQSLIPQQIPNNRGPWTMIFLPQVPDIELQDTFNFPAQAHGQALEGSSGGAGASGRSGATMEEGDVVRAMGEAGGAAEEGAKDEARVPAEEGAEGEEGGADVAPPAPFLLEEGAAAKARVSEEEETEGEEGAGEAGGAAQEEAAAEVSMPDEEGAAADGEGVVDEGGVVYEAAVVDEARLSDEGAVDEEDDVVEAGAARMSDEEGAGGDTGVAGVIGAMDWAGAADEVGAAGEGGVLEAGAGGDEGSAGDEGFGDDEGFAGDEGSGSDEGSAGDEGSVDDGGAVGEAGAAGEDEAGAVGEARLSDEEGAAGDMGVAGILGAVGLAGAAGEAGGSGEEGPFDVAGGAREAGAWTQQWGQAVPPILENMAYQELRHFSGMEEPGCGGLSFESWLDHASDMLYMWRHISETERRRRLVESLGGPALDLLCELLEENPDTPVQDCLAALVQVFGNKDPVMTAQMKFLTCSQGPQETLFAYVMRLEGLLQMAVEKGAIQPAMVDQVRARQVLMRARPNQMLQNNLRRMRLERRPPGFVGLLRLVRETEAWEAALVENAVVQVGEGVEVHGGELDVVQAALVGVGGTEPAPAVREALPASEAAGQAAAAVLEQAAEAAADIDGATKAGLDSDEAKVFPVTNRDENVLAPSGSGQAGPTEGPGMPESLASAGEQEVEPVPEGLKEESENEDGAWEGSHPKSFGK</sequence>
<reference evidence="5" key="1">
    <citation type="submission" date="2020-03" db="EMBL/GenBank/DDBJ databases">
        <title>Studies in the Genomics of Life Span.</title>
        <authorList>
            <person name="Glass D."/>
        </authorList>
    </citation>
    <scope>NUCLEOTIDE SEQUENCE</scope>
    <source>
        <strain evidence="5">LTLLF</strain>
        <tissue evidence="5">Muscle</tissue>
    </source>
</reference>
<dbReference type="PANTHER" id="PTHR23095">
    <property type="entry name" value="PARANEOPLASTIC ANTIGEN"/>
    <property type="match status" value="1"/>
</dbReference>
<feature type="region of interest" description="Disordered" evidence="2">
    <location>
        <begin position="316"/>
        <end position="378"/>
    </location>
</feature>
<evidence type="ECO:0000256" key="1">
    <source>
        <dbReference type="ARBA" id="ARBA00007024"/>
    </source>
</evidence>
<organism evidence="5 6">
    <name type="scientific">Microtus ochrogaster</name>
    <name type="common">Prairie vole</name>
    <dbReference type="NCBI Taxonomy" id="79684"/>
    <lineage>
        <taxon>Eukaryota</taxon>
        <taxon>Metazoa</taxon>
        <taxon>Chordata</taxon>
        <taxon>Craniata</taxon>
        <taxon>Vertebrata</taxon>
        <taxon>Euteleostomi</taxon>
        <taxon>Mammalia</taxon>
        <taxon>Eutheria</taxon>
        <taxon>Euarchontoglires</taxon>
        <taxon>Glires</taxon>
        <taxon>Rodentia</taxon>
        <taxon>Myomorpha</taxon>
        <taxon>Muroidea</taxon>
        <taxon>Cricetidae</taxon>
        <taxon>Arvicolinae</taxon>
        <taxon>Microtus</taxon>
    </lineage>
</organism>
<evidence type="ECO:0000259" key="3">
    <source>
        <dbReference type="Pfam" id="PF14893"/>
    </source>
</evidence>
<feature type="region of interest" description="Disordered" evidence="2">
    <location>
        <begin position="153"/>
        <end position="244"/>
    </location>
</feature>
<dbReference type="AlphaFoldDB" id="A0A8J6GA48"/>
<feature type="region of interest" description="Disordered" evidence="2">
    <location>
        <begin position="122"/>
        <end position="141"/>
    </location>
</feature>
<feature type="domain" description="Paraneoplastic antigen Ma-like C-terminal" evidence="3">
    <location>
        <begin position="456"/>
        <end position="617"/>
    </location>
</feature>
<evidence type="ECO:0000256" key="2">
    <source>
        <dbReference type="SAM" id="MobiDB-lite"/>
    </source>
</evidence>
<dbReference type="Pfam" id="PF14893">
    <property type="entry name" value="PNMA"/>
    <property type="match status" value="1"/>
</dbReference>
<feature type="compositionally biased region" description="Acidic residues" evidence="2">
    <location>
        <begin position="203"/>
        <end position="213"/>
    </location>
</feature>
<feature type="compositionally biased region" description="Low complexity" evidence="2">
    <location>
        <begin position="218"/>
        <end position="227"/>
    </location>
</feature>
<dbReference type="PANTHER" id="PTHR23095:SF20">
    <property type="entry name" value="PARANEOPLASTIC ANTIGEN MA6E"/>
    <property type="match status" value="1"/>
</dbReference>
<dbReference type="InterPro" id="IPR048270">
    <property type="entry name" value="PNMA_C"/>
</dbReference>
<dbReference type="Proteomes" id="UP000710432">
    <property type="component" value="Unassembled WGS sequence"/>
</dbReference>
<gene>
    <name evidence="5" type="ORF">LTLLF_171585</name>
</gene>
<comment type="similarity">
    <text evidence="1">Belongs to the PNMA family.</text>
</comment>
<feature type="region of interest" description="Disordered" evidence="2">
    <location>
        <begin position="716"/>
        <end position="778"/>
    </location>
</feature>
<evidence type="ECO:0000313" key="6">
    <source>
        <dbReference type="Proteomes" id="UP000710432"/>
    </source>
</evidence>
<dbReference type="EMBL" id="JAATJU010023855">
    <property type="protein sequence ID" value="KAH0506869.1"/>
    <property type="molecule type" value="Genomic_DNA"/>
</dbReference>
<name>A0A8J6GA48_MICOH</name>
<dbReference type="InterPro" id="IPR026523">
    <property type="entry name" value="PNMA"/>
</dbReference>
<feature type="compositionally biased region" description="Gly residues" evidence="2">
    <location>
        <begin position="316"/>
        <end position="332"/>
    </location>
</feature>
<protein>
    <submittedName>
        <fullName evidence="5">Paraneoplastic antigen-like protein 6B</fullName>
    </submittedName>
</protein>
<dbReference type="Pfam" id="PF20846">
    <property type="entry name" value="PNMA_N"/>
    <property type="match status" value="1"/>
</dbReference>
<evidence type="ECO:0000259" key="4">
    <source>
        <dbReference type="Pfam" id="PF20846"/>
    </source>
</evidence>